<name>A0A917FWG3_9BACL</name>
<keyword evidence="2" id="KW-0238">DNA-binding</keyword>
<proteinExistence type="predicted"/>
<comment type="caution">
    <text evidence="5">The sequence shown here is derived from an EMBL/GenBank/DDBJ whole genome shotgun (WGS) entry which is preliminary data.</text>
</comment>
<dbReference type="Proteomes" id="UP000644756">
    <property type="component" value="Unassembled WGS sequence"/>
</dbReference>
<dbReference type="GO" id="GO:0003700">
    <property type="term" value="F:DNA-binding transcription factor activity"/>
    <property type="evidence" value="ECO:0007669"/>
    <property type="project" value="InterPro"/>
</dbReference>
<dbReference type="SMART" id="SM00342">
    <property type="entry name" value="HTH_ARAC"/>
    <property type="match status" value="1"/>
</dbReference>
<dbReference type="InterPro" id="IPR037923">
    <property type="entry name" value="HTH-like"/>
</dbReference>
<dbReference type="EMBL" id="BMGR01000008">
    <property type="protein sequence ID" value="GGG08203.1"/>
    <property type="molecule type" value="Genomic_DNA"/>
</dbReference>
<dbReference type="GO" id="GO:0043565">
    <property type="term" value="F:sequence-specific DNA binding"/>
    <property type="evidence" value="ECO:0007669"/>
    <property type="project" value="InterPro"/>
</dbReference>
<dbReference type="PANTHER" id="PTHR43280">
    <property type="entry name" value="ARAC-FAMILY TRANSCRIPTIONAL REGULATOR"/>
    <property type="match status" value="1"/>
</dbReference>
<reference evidence="5" key="1">
    <citation type="journal article" date="2014" name="Int. J. Syst. Evol. Microbiol.">
        <title>Complete genome sequence of Corynebacterium casei LMG S-19264T (=DSM 44701T), isolated from a smear-ripened cheese.</title>
        <authorList>
            <consortium name="US DOE Joint Genome Institute (JGI-PGF)"/>
            <person name="Walter F."/>
            <person name="Albersmeier A."/>
            <person name="Kalinowski J."/>
            <person name="Ruckert C."/>
        </authorList>
    </citation>
    <scope>NUCLEOTIDE SEQUENCE</scope>
    <source>
        <strain evidence="5">CGMCC 1.12987</strain>
    </source>
</reference>
<dbReference type="InterPro" id="IPR018062">
    <property type="entry name" value="HTH_AraC-typ_CS"/>
</dbReference>
<evidence type="ECO:0000313" key="5">
    <source>
        <dbReference type="EMBL" id="GGG08203.1"/>
    </source>
</evidence>
<dbReference type="SUPFAM" id="SSF51215">
    <property type="entry name" value="Regulatory protein AraC"/>
    <property type="match status" value="1"/>
</dbReference>
<dbReference type="SUPFAM" id="SSF46689">
    <property type="entry name" value="Homeodomain-like"/>
    <property type="match status" value="2"/>
</dbReference>
<evidence type="ECO:0000256" key="1">
    <source>
        <dbReference type="ARBA" id="ARBA00023015"/>
    </source>
</evidence>
<dbReference type="Pfam" id="PF12833">
    <property type="entry name" value="HTH_18"/>
    <property type="match status" value="1"/>
</dbReference>
<dbReference type="Gene3D" id="2.60.120.280">
    <property type="entry name" value="Regulatory protein AraC"/>
    <property type="match status" value="1"/>
</dbReference>
<keyword evidence="6" id="KW-1185">Reference proteome</keyword>
<dbReference type="PROSITE" id="PS01124">
    <property type="entry name" value="HTH_ARAC_FAMILY_2"/>
    <property type="match status" value="1"/>
</dbReference>
<dbReference type="Pfam" id="PF02311">
    <property type="entry name" value="AraC_binding"/>
    <property type="match status" value="1"/>
</dbReference>
<evidence type="ECO:0000256" key="2">
    <source>
        <dbReference type="ARBA" id="ARBA00023125"/>
    </source>
</evidence>
<evidence type="ECO:0000256" key="3">
    <source>
        <dbReference type="ARBA" id="ARBA00023163"/>
    </source>
</evidence>
<dbReference type="PRINTS" id="PR00032">
    <property type="entry name" value="HTHARAC"/>
</dbReference>
<dbReference type="InterPro" id="IPR009057">
    <property type="entry name" value="Homeodomain-like_sf"/>
</dbReference>
<dbReference type="PANTHER" id="PTHR43280:SF28">
    <property type="entry name" value="HTH-TYPE TRANSCRIPTIONAL ACTIVATOR RHAS"/>
    <property type="match status" value="1"/>
</dbReference>
<keyword evidence="3" id="KW-0804">Transcription</keyword>
<accession>A0A917FWG3</accession>
<organism evidence="5 6">
    <name type="scientific">Paenibacillus abyssi</name>
    <dbReference type="NCBI Taxonomy" id="1340531"/>
    <lineage>
        <taxon>Bacteria</taxon>
        <taxon>Bacillati</taxon>
        <taxon>Bacillota</taxon>
        <taxon>Bacilli</taxon>
        <taxon>Bacillales</taxon>
        <taxon>Paenibacillaceae</taxon>
        <taxon>Paenibacillus</taxon>
    </lineage>
</organism>
<protein>
    <submittedName>
        <fullName evidence="5">Transcriptional regulator</fullName>
    </submittedName>
</protein>
<dbReference type="InterPro" id="IPR003313">
    <property type="entry name" value="AraC-bd"/>
</dbReference>
<sequence length="275" mass="32221">MKTTNDEQMISDLLQTLQLNVLEAHNTQCPLDWKELDYIPRYNKLYYILNGEGWIKVGNKEFKPAPGQLCLMPAYMLQSYSTLSNRPYLKDWCHFTATIGPFDLFQWIGVPVCIDIKDNGEMAGLFRQLITLRENSAFIARLREKAVLLEIISRYLDQVPVRMLQHRTEELNRLNIIQNYVDQHLHTSISVEEMAGTIHLHPNYFITYFRKHFGTSPLKYVNRKRVEKAKLLLTTTPLSIKEIADQTGFKETNHFTKFFRKETSYSPTEYRSAFA</sequence>
<evidence type="ECO:0000259" key="4">
    <source>
        <dbReference type="PROSITE" id="PS01124"/>
    </source>
</evidence>
<reference evidence="5" key="2">
    <citation type="submission" date="2020-09" db="EMBL/GenBank/DDBJ databases">
        <authorList>
            <person name="Sun Q."/>
            <person name="Zhou Y."/>
        </authorList>
    </citation>
    <scope>NUCLEOTIDE SEQUENCE</scope>
    <source>
        <strain evidence="5">CGMCC 1.12987</strain>
    </source>
</reference>
<keyword evidence="1" id="KW-0805">Transcription regulation</keyword>
<dbReference type="AlphaFoldDB" id="A0A917FWG3"/>
<feature type="domain" description="HTH araC/xylS-type" evidence="4">
    <location>
        <begin position="175"/>
        <end position="273"/>
    </location>
</feature>
<dbReference type="RefSeq" id="WP_188531525.1">
    <property type="nucleotide sequence ID" value="NZ_BMGR01000008.1"/>
</dbReference>
<dbReference type="InterPro" id="IPR018060">
    <property type="entry name" value="HTH_AraC"/>
</dbReference>
<gene>
    <name evidence="5" type="ORF">GCM10010916_26380</name>
</gene>
<dbReference type="PROSITE" id="PS00041">
    <property type="entry name" value="HTH_ARAC_FAMILY_1"/>
    <property type="match status" value="1"/>
</dbReference>
<dbReference type="InterPro" id="IPR020449">
    <property type="entry name" value="Tscrpt_reg_AraC-type_HTH"/>
</dbReference>
<evidence type="ECO:0000313" key="6">
    <source>
        <dbReference type="Proteomes" id="UP000644756"/>
    </source>
</evidence>
<dbReference type="Gene3D" id="1.10.10.60">
    <property type="entry name" value="Homeodomain-like"/>
    <property type="match status" value="2"/>
</dbReference>